<comment type="catalytic activity">
    <reaction evidence="9">
        <text>all-trans-4,4'-diaponeurosporene + 2 AH2 + 2 O2 = 4,4'-diaponeurosporenal + 2 A + 3 H2O</text>
        <dbReference type="Rhea" id="RHEA:56104"/>
        <dbReference type="ChEBI" id="CHEBI:13193"/>
        <dbReference type="ChEBI" id="CHEBI:15377"/>
        <dbReference type="ChEBI" id="CHEBI:15379"/>
        <dbReference type="ChEBI" id="CHEBI:17499"/>
        <dbReference type="ChEBI" id="CHEBI:62743"/>
        <dbReference type="ChEBI" id="CHEBI:79065"/>
    </reaction>
</comment>
<evidence type="ECO:0000259" key="11">
    <source>
        <dbReference type="Pfam" id="PF01593"/>
    </source>
</evidence>
<evidence type="ECO:0000256" key="2">
    <source>
        <dbReference type="ARBA" id="ARBA00022746"/>
    </source>
</evidence>
<feature type="domain" description="Amine oxidase" evidence="11">
    <location>
        <begin position="33"/>
        <end position="511"/>
    </location>
</feature>
<comment type="pathway">
    <text evidence="4">Carotenoid biosynthesis; staphyloxanthin biosynthesis; staphyloxanthin from farnesyl diphosphate: step 3/5.</text>
</comment>
<evidence type="ECO:0000256" key="10">
    <source>
        <dbReference type="RuleBase" id="RU362075"/>
    </source>
</evidence>
<proteinExistence type="inferred from homology"/>
<name>A0A845E9I3_9BACI</name>
<organism evidence="12 13">
    <name type="scientific">Halobacillus litoralis</name>
    <dbReference type="NCBI Taxonomy" id="45668"/>
    <lineage>
        <taxon>Bacteria</taxon>
        <taxon>Bacillati</taxon>
        <taxon>Bacillota</taxon>
        <taxon>Bacilli</taxon>
        <taxon>Bacillales</taxon>
        <taxon>Bacillaceae</taxon>
        <taxon>Halobacillus</taxon>
    </lineage>
</organism>
<evidence type="ECO:0000256" key="1">
    <source>
        <dbReference type="ARBA" id="ARBA00001974"/>
    </source>
</evidence>
<sequence>MVPLEVPADSFCLLILEVDGLKKKTAVVVGAGLGGMSAAIRLSADGYDVKIIEKNSNIGGKLNRREGKGFTFDTGPSILTMPWVLEQLFESVHRRLEDYITVERVEPQWRTFFEDGTQLDVTSDLPNMLEEMAKVTERPNRKLTDFLSYSQDMYELCMKSFYKYSIEDLKDLKKHHKLSELFQMDPMNTVAKATHKHFDNKYLEQLFNYFVMYVGSNPYATPAILNQLVYVQLGLGIHYVKGGMYKIAEGMGRLMEELRIDVELNTPVQRFVVDGDRVIGVETAEGTVHEADVVVSNLEVIPAYRKLAPQTSKVKKETKALEKKFDPTVSGLVLLLGTDRKFENLKHHNFLFSEDPEKEFKQIFEEGKPADDPTIYIGISARSDETQAPEGKDNLFVLTHVPPLENKKRKPIDWDAYRETVLDKLERMGMEGLRESIEFEYRFTPEDLEALYGPNGGSIYGIAADRKSNGGFKIPSKSQIYDGLYFVGGSTHPGGGVPMVTLSGQLTADLIKERETEPVHQ</sequence>
<accession>A0A845E9I3</accession>
<gene>
    <name evidence="12" type="primary">crtI</name>
    <name evidence="12" type="ORF">GLV98_17695</name>
</gene>
<keyword evidence="2 10" id="KW-0125">Carotenoid biosynthesis</keyword>
<dbReference type="NCBIfam" id="TIGR02734">
    <property type="entry name" value="crtI_fam"/>
    <property type="match status" value="1"/>
</dbReference>
<dbReference type="PANTHER" id="PTHR43734:SF7">
    <property type="entry name" value="4,4'-DIAPONEUROSPORENE OXYGENASE"/>
    <property type="match status" value="1"/>
</dbReference>
<dbReference type="GO" id="GO:0016117">
    <property type="term" value="P:carotenoid biosynthetic process"/>
    <property type="evidence" value="ECO:0007669"/>
    <property type="project" value="UniProtKB-KW"/>
</dbReference>
<keyword evidence="3 10" id="KW-0560">Oxidoreductase</keyword>
<dbReference type="SUPFAM" id="SSF51905">
    <property type="entry name" value="FAD/NAD(P)-binding domain"/>
    <property type="match status" value="1"/>
</dbReference>
<dbReference type="PANTHER" id="PTHR43734">
    <property type="entry name" value="PHYTOENE DESATURASE"/>
    <property type="match status" value="1"/>
</dbReference>
<dbReference type="GO" id="GO:0016491">
    <property type="term" value="F:oxidoreductase activity"/>
    <property type="evidence" value="ECO:0007669"/>
    <property type="project" value="UniProtKB-KW"/>
</dbReference>
<dbReference type="EMBL" id="WMEZ01000009">
    <property type="protein sequence ID" value="MYL51323.1"/>
    <property type="molecule type" value="Genomic_DNA"/>
</dbReference>
<protein>
    <recommendedName>
        <fullName evidence="6">4,4'-diaponeurosporene oxygenase</fullName>
    </recommendedName>
    <alternativeName>
        <fullName evidence="7">4,4'-diaponeurosporene oxidase</fullName>
    </alternativeName>
    <alternativeName>
        <fullName evidence="8">Carotenoid oxidase</fullName>
    </alternativeName>
</protein>
<evidence type="ECO:0000256" key="8">
    <source>
        <dbReference type="ARBA" id="ARBA00042619"/>
    </source>
</evidence>
<evidence type="ECO:0000256" key="3">
    <source>
        <dbReference type="ARBA" id="ARBA00023002"/>
    </source>
</evidence>
<comment type="cofactor">
    <cofactor evidence="1">
        <name>FAD</name>
        <dbReference type="ChEBI" id="CHEBI:57692"/>
    </cofactor>
</comment>
<dbReference type="AlphaFoldDB" id="A0A845E9I3"/>
<dbReference type="Pfam" id="PF01593">
    <property type="entry name" value="Amino_oxidase"/>
    <property type="match status" value="1"/>
</dbReference>
<evidence type="ECO:0000256" key="4">
    <source>
        <dbReference type="ARBA" id="ARBA00037901"/>
    </source>
</evidence>
<dbReference type="InterPro" id="IPR036188">
    <property type="entry name" value="FAD/NAD-bd_sf"/>
</dbReference>
<evidence type="ECO:0000256" key="9">
    <source>
        <dbReference type="ARBA" id="ARBA00048532"/>
    </source>
</evidence>
<comment type="similarity">
    <text evidence="5">Belongs to the carotenoid/retinoid oxidoreductase family. CrtP subfamily.</text>
</comment>
<evidence type="ECO:0000313" key="13">
    <source>
        <dbReference type="Proteomes" id="UP000447393"/>
    </source>
</evidence>
<dbReference type="InterPro" id="IPR002937">
    <property type="entry name" value="Amino_oxidase"/>
</dbReference>
<dbReference type="InterPro" id="IPR014105">
    <property type="entry name" value="Carotenoid/retinoid_OxRdtase"/>
</dbReference>
<dbReference type="OrthoDB" id="9814556at2"/>
<evidence type="ECO:0000256" key="5">
    <source>
        <dbReference type="ARBA" id="ARBA00038194"/>
    </source>
</evidence>
<evidence type="ECO:0000313" key="12">
    <source>
        <dbReference type="EMBL" id="MYL51323.1"/>
    </source>
</evidence>
<dbReference type="Gene3D" id="3.50.50.60">
    <property type="entry name" value="FAD/NAD(P)-binding domain"/>
    <property type="match status" value="2"/>
</dbReference>
<comment type="caution">
    <text evidence="12">The sequence shown here is derived from an EMBL/GenBank/DDBJ whole genome shotgun (WGS) entry which is preliminary data.</text>
</comment>
<evidence type="ECO:0000256" key="7">
    <source>
        <dbReference type="ARBA" id="ARBA00041900"/>
    </source>
</evidence>
<evidence type="ECO:0000256" key="6">
    <source>
        <dbReference type="ARBA" id="ARBA00039159"/>
    </source>
</evidence>
<reference evidence="12 13" key="1">
    <citation type="submission" date="2019-11" db="EMBL/GenBank/DDBJ databases">
        <title>Genome sequences of 17 halophilic strains isolated from different environments.</title>
        <authorList>
            <person name="Furrow R.E."/>
        </authorList>
    </citation>
    <scope>NUCLEOTIDE SEQUENCE [LARGE SCALE GENOMIC DNA]</scope>
    <source>
        <strain evidence="12 13">22505_10_Sand</strain>
    </source>
</reference>
<dbReference type="Proteomes" id="UP000447393">
    <property type="component" value="Unassembled WGS sequence"/>
</dbReference>